<evidence type="ECO:0000259" key="3">
    <source>
        <dbReference type="Pfam" id="PF17482"/>
    </source>
</evidence>
<protein>
    <submittedName>
        <fullName evidence="4">Phage tail sheath family protein</fullName>
    </submittedName>
</protein>
<dbReference type="RefSeq" id="WP_205044790.1">
    <property type="nucleotide sequence ID" value="NZ_CAJVAX010000020.1"/>
</dbReference>
<dbReference type="PANTHER" id="PTHR35861">
    <property type="match status" value="1"/>
</dbReference>
<evidence type="ECO:0000259" key="2">
    <source>
        <dbReference type="Pfam" id="PF04984"/>
    </source>
</evidence>
<proteinExistence type="inferred from homology"/>
<dbReference type="PANTHER" id="PTHR35861:SF1">
    <property type="entry name" value="PHAGE TAIL SHEATH PROTEIN"/>
    <property type="match status" value="1"/>
</dbReference>
<dbReference type="InterPro" id="IPR035089">
    <property type="entry name" value="Phage_sheath_subtilisin"/>
</dbReference>
<dbReference type="InterPro" id="IPR020287">
    <property type="entry name" value="Tail_sheath_C"/>
</dbReference>
<dbReference type="Gene3D" id="3.40.50.11780">
    <property type="match status" value="1"/>
</dbReference>
<keyword evidence="5" id="KW-1185">Reference proteome</keyword>
<feature type="domain" description="Tail sheath protein C-terminal" evidence="3">
    <location>
        <begin position="443"/>
        <end position="543"/>
    </location>
</feature>
<accession>A0A9W4H6P6</accession>
<evidence type="ECO:0000313" key="5">
    <source>
        <dbReference type="Proteomes" id="UP001153328"/>
    </source>
</evidence>
<comment type="caution">
    <text evidence="4">The sequence shown here is derived from an EMBL/GenBank/DDBJ whole genome shotgun (WGS) entry which is preliminary data.</text>
</comment>
<dbReference type="Pfam" id="PF17482">
    <property type="entry name" value="Phage_sheath_1C"/>
    <property type="match status" value="1"/>
</dbReference>
<comment type="similarity">
    <text evidence="1">Belongs to the myoviridae tail sheath protein family.</text>
</comment>
<dbReference type="Proteomes" id="UP001153328">
    <property type="component" value="Unassembled WGS sequence"/>
</dbReference>
<evidence type="ECO:0000256" key="1">
    <source>
        <dbReference type="ARBA" id="ARBA00008005"/>
    </source>
</evidence>
<dbReference type="InterPro" id="IPR052042">
    <property type="entry name" value="Tail_sheath_structural"/>
</dbReference>
<organism evidence="4 5">
    <name type="scientific">Actinacidiphila bryophytorum</name>
    <dbReference type="NCBI Taxonomy" id="1436133"/>
    <lineage>
        <taxon>Bacteria</taxon>
        <taxon>Bacillati</taxon>
        <taxon>Actinomycetota</taxon>
        <taxon>Actinomycetes</taxon>
        <taxon>Kitasatosporales</taxon>
        <taxon>Streptomycetaceae</taxon>
        <taxon>Actinacidiphila</taxon>
    </lineage>
</organism>
<dbReference type="EMBL" id="CAJVAX010000020">
    <property type="protein sequence ID" value="CAG7654534.1"/>
    <property type="molecule type" value="Genomic_DNA"/>
</dbReference>
<feature type="domain" description="Tail sheath protein subtilisin-like" evidence="2">
    <location>
        <begin position="266"/>
        <end position="435"/>
    </location>
</feature>
<reference evidence="4" key="1">
    <citation type="submission" date="2021-06" db="EMBL/GenBank/DDBJ databases">
        <authorList>
            <person name="Arsene-Ploetze F."/>
        </authorList>
    </citation>
    <scope>NUCLEOTIDE SEQUENCE</scope>
    <source>
        <strain evidence="4">SBRY1</strain>
    </source>
</reference>
<gene>
    <name evidence="4" type="ORF">SBRY_60506</name>
</gene>
<evidence type="ECO:0000313" key="4">
    <source>
        <dbReference type="EMBL" id="CAG7654534.1"/>
    </source>
</evidence>
<sequence length="554" mass="58258">MPVTPTYPGVYVEEVPSTSHTIAAAPTSVTVFVGYTHPFKTRPANYGQAVQIFSFTDYEREFGGLFSTDWLADDVGRAVYDFFLNGGSIAYVVALRPGTRQLSGKTTAELVPPALTLGGTASGANAGAGITFVGREPVDGAHRLTVAVTNLAASQESTPAASATKDLADIVISYGSRTETYRRVRISPPPEDAANGPEARIGTADNPVSQLVTVAPGTSYPSAWPAAIAPTPLGSGVPTTPFTTYNAGDFTDVFGADRPLDKVPVFNLLLTPGIWDNAVVSAALAFAERKRAFVILDAPADTVADPGGYIVPNAVPPYPPLIGEVMSDAVVGRSIPKSQNGALYFPRLRSTDPDSGDPVTVSPSGFVAGMYAREDANRGVWKAPAGLETVIAGATGVVASGLLSDARHGTLNPIGVNCLRSFPGVGTVVFGARTLVAANPAFQQYRYVPVRRTALFLEQSLAAGLTWVIFEPNDEPLWVAIRTTVENFMLGLFNQGAFQGRTPSQAFQVRCDATTTTPDDQANGVVNIVLAWAPLKPAEFVVLKLAQLAGQPQS</sequence>
<dbReference type="Pfam" id="PF04984">
    <property type="entry name" value="Phage_sheath_1"/>
    <property type="match status" value="1"/>
</dbReference>
<dbReference type="AlphaFoldDB" id="A0A9W4H6P6"/>
<name>A0A9W4H6P6_9ACTN</name>